<sequence>MTRPPRPKYPSDAKNYHDLRCPGFAHMIRLPEELLQPYVNLKRALDPRTTHTDVIRFLFEAAEAAIQAVMQSDNVLAIPDSQEEGRMDDLDEADPDDTVGNVAADSEDSDLEVLDETGRTAVTSVRLEPVVIKDSQAVNPELIRVVLEASNAIWSKTERNHGTPDVTGHLNHWSLCAGMTHSCLESLCQELDLHVPRKAHFFEFQSDKKRKSGWKAAALDLWHERKIRLQDDLLRRGSKCL</sequence>
<evidence type="ECO:0000313" key="3">
    <source>
        <dbReference type="Proteomes" id="UP001633002"/>
    </source>
</evidence>
<dbReference type="EMBL" id="JBJQOH010000001">
    <property type="protein sequence ID" value="KAL3699113.1"/>
    <property type="molecule type" value="Genomic_DNA"/>
</dbReference>
<evidence type="ECO:0000256" key="1">
    <source>
        <dbReference type="SAM" id="MobiDB-lite"/>
    </source>
</evidence>
<protein>
    <submittedName>
        <fullName evidence="2">Uncharacterized protein</fullName>
    </submittedName>
</protein>
<dbReference type="Proteomes" id="UP001633002">
    <property type="component" value="Unassembled WGS sequence"/>
</dbReference>
<feature type="region of interest" description="Disordered" evidence="1">
    <location>
        <begin position="86"/>
        <end position="108"/>
    </location>
</feature>
<dbReference type="AlphaFoldDB" id="A0ABD3I6C4"/>
<proteinExistence type="predicted"/>
<comment type="caution">
    <text evidence="2">The sequence shown here is derived from an EMBL/GenBank/DDBJ whole genome shotgun (WGS) entry which is preliminary data.</text>
</comment>
<reference evidence="2 3" key="1">
    <citation type="submission" date="2024-09" db="EMBL/GenBank/DDBJ databases">
        <title>Chromosome-scale assembly of Riccia sorocarpa.</title>
        <authorList>
            <person name="Paukszto L."/>
        </authorList>
    </citation>
    <scope>NUCLEOTIDE SEQUENCE [LARGE SCALE GENOMIC DNA]</scope>
    <source>
        <strain evidence="2">LP-2024</strain>
        <tissue evidence="2">Aerial parts of the thallus</tissue>
    </source>
</reference>
<gene>
    <name evidence="2" type="ORF">R1sor_017135</name>
</gene>
<organism evidence="2 3">
    <name type="scientific">Riccia sorocarpa</name>
    <dbReference type="NCBI Taxonomy" id="122646"/>
    <lineage>
        <taxon>Eukaryota</taxon>
        <taxon>Viridiplantae</taxon>
        <taxon>Streptophyta</taxon>
        <taxon>Embryophyta</taxon>
        <taxon>Marchantiophyta</taxon>
        <taxon>Marchantiopsida</taxon>
        <taxon>Marchantiidae</taxon>
        <taxon>Marchantiales</taxon>
        <taxon>Ricciaceae</taxon>
        <taxon>Riccia</taxon>
    </lineage>
</organism>
<keyword evidence="3" id="KW-1185">Reference proteome</keyword>
<evidence type="ECO:0000313" key="2">
    <source>
        <dbReference type="EMBL" id="KAL3699113.1"/>
    </source>
</evidence>
<accession>A0ABD3I6C4</accession>
<name>A0ABD3I6C4_9MARC</name>